<protein>
    <submittedName>
        <fullName evidence="1">Uncharacterized protein</fullName>
    </submittedName>
</protein>
<accession>A0A0A9GZP9</accession>
<name>A0A0A9GZP9_ARUDO</name>
<reference evidence="1" key="2">
    <citation type="journal article" date="2015" name="Data Brief">
        <title>Shoot transcriptome of the giant reed, Arundo donax.</title>
        <authorList>
            <person name="Barrero R.A."/>
            <person name="Guerrero F.D."/>
            <person name="Moolhuijzen P."/>
            <person name="Goolsby J.A."/>
            <person name="Tidwell J."/>
            <person name="Bellgard S.E."/>
            <person name="Bellgard M.I."/>
        </authorList>
    </citation>
    <scope>NUCLEOTIDE SEQUENCE</scope>
    <source>
        <tissue evidence="1">Shoot tissue taken approximately 20 cm above the soil surface</tissue>
    </source>
</reference>
<sequence>MGHLNISLSNSEQHQTWRVCWEEVD</sequence>
<dbReference type="EMBL" id="GBRH01167894">
    <property type="protein sequence ID" value="JAE30002.1"/>
    <property type="molecule type" value="Transcribed_RNA"/>
</dbReference>
<proteinExistence type="predicted"/>
<evidence type="ECO:0000313" key="1">
    <source>
        <dbReference type="EMBL" id="JAE30002.1"/>
    </source>
</evidence>
<reference evidence="1" key="1">
    <citation type="submission" date="2014-09" db="EMBL/GenBank/DDBJ databases">
        <authorList>
            <person name="Magalhaes I.L.F."/>
            <person name="Oliveira U."/>
            <person name="Santos F.R."/>
            <person name="Vidigal T.H.D.A."/>
            <person name="Brescovit A.D."/>
            <person name="Santos A.J."/>
        </authorList>
    </citation>
    <scope>NUCLEOTIDE SEQUENCE</scope>
    <source>
        <tissue evidence="1">Shoot tissue taken approximately 20 cm above the soil surface</tissue>
    </source>
</reference>
<dbReference type="AlphaFoldDB" id="A0A0A9GZP9"/>
<organism evidence="1">
    <name type="scientific">Arundo donax</name>
    <name type="common">Giant reed</name>
    <name type="synonym">Donax arundinaceus</name>
    <dbReference type="NCBI Taxonomy" id="35708"/>
    <lineage>
        <taxon>Eukaryota</taxon>
        <taxon>Viridiplantae</taxon>
        <taxon>Streptophyta</taxon>
        <taxon>Embryophyta</taxon>
        <taxon>Tracheophyta</taxon>
        <taxon>Spermatophyta</taxon>
        <taxon>Magnoliopsida</taxon>
        <taxon>Liliopsida</taxon>
        <taxon>Poales</taxon>
        <taxon>Poaceae</taxon>
        <taxon>PACMAD clade</taxon>
        <taxon>Arundinoideae</taxon>
        <taxon>Arundineae</taxon>
        <taxon>Arundo</taxon>
    </lineage>
</organism>